<dbReference type="SUPFAM" id="SSF53955">
    <property type="entry name" value="Lysozyme-like"/>
    <property type="match status" value="1"/>
</dbReference>
<reference evidence="1 2" key="1">
    <citation type="journal article" date="2018" name="Nat. Biotechnol.">
        <title>A standardized bacterial taxonomy based on genome phylogeny substantially revises the tree of life.</title>
        <authorList>
            <person name="Parks D.H."/>
            <person name="Chuvochina M."/>
            <person name="Waite D.W."/>
            <person name="Rinke C."/>
            <person name="Skarshewski A."/>
            <person name="Chaumeil P.A."/>
            <person name="Hugenholtz P."/>
        </authorList>
    </citation>
    <scope>NUCLEOTIDE SEQUENCE [LARGE SCALE GENOMIC DNA]</scope>
    <source>
        <strain evidence="1">UBA9152</strain>
    </source>
</reference>
<name>A0A3C1KFL7_9MICO</name>
<dbReference type="Gene3D" id="1.10.530.10">
    <property type="match status" value="1"/>
</dbReference>
<evidence type="ECO:0000313" key="2">
    <source>
        <dbReference type="Proteomes" id="UP000257479"/>
    </source>
</evidence>
<comment type="caution">
    <text evidence="1">The sequence shown here is derived from an EMBL/GenBank/DDBJ whole genome shotgun (WGS) entry which is preliminary data.</text>
</comment>
<dbReference type="Proteomes" id="UP000257479">
    <property type="component" value="Unassembled WGS sequence"/>
</dbReference>
<dbReference type="InterPro" id="IPR023346">
    <property type="entry name" value="Lysozyme-like_dom_sf"/>
</dbReference>
<feature type="non-terminal residue" evidence="1">
    <location>
        <position position="1"/>
    </location>
</feature>
<organism evidence="1 2">
    <name type="scientific">Microbacterium ginsengisoli</name>
    <dbReference type="NCBI Taxonomy" id="400772"/>
    <lineage>
        <taxon>Bacteria</taxon>
        <taxon>Bacillati</taxon>
        <taxon>Actinomycetota</taxon>
        <taxon>Actinomycetes</taxon>
        <taxon>Micrococcales</taxon>
        <taxon>Microbacteriaceae</taxon>
        <taxon>Microbacterium</taxon>
    </lineage>
</organism>
<protein>
    <recommendedName>
        <fullName evidence="3">Lytic transglycosylase domain-containing protein</fullName>
    </recommendedName>
</protein>
<evidence type="ECO:0000313" key="1">
    <source>
        <dbReference type="EMBL" id="HAN25293.1"/>
    </source>
</evidence>
<dbReference type="AlphaFoldDB" id="A0A3C1KFL7"/>
<accession>A0A3C1KFL7</accession>
<evidence type="ECO:0008006" key="3">
    <source>
        <dbReference type="Google" id="ProtNLM"/>
    </source>
</evidence>
<dbReference type="EMBL" id="DMNG01000208">
    <property type="protein sequence ID" value="HAN25293.1"/>
    <property type="molecule type" value="Genomic_DNA"/>
</dbReference>
<proteinExistence type="predicted"/>
<gene>
    <name evidence="1" type="ORF">DCP95_12095</name>
</gene>
<sequence length="109" mass="11436">GTDYGVVVDPAGAQAYARGAIGAYGWGSDQFSCLVSLWNRESGWRANALNPSSGAYGIPQALPGSKMATAGADWRTNGNTQINWGLAYISARYGSPCGAWAHSQATGWY</sequence>